<dbReference type="GO" id="GO:0005254">
    <property type="term" value="F:chloride channel activity"/>
    <property type="evidence" value="ECO:0007669"/>
    <property type="project" value="UniProtKB-ARBA"/>
</dbReference>
<keyword evidence="6" id="KW-0732">Signal</keyword>
<comment type="subcellular location">
    <subcellularLocation>
        <location evidence="2">Cell membrane</location>
    </subcellularLocation>
    <subcellularLocation>
        <location evidence="1">Membrane</location>
        <topology evidence="1">Multi-pass membrane protein</topology>
    </subcellularLocation>
</comment>
<evidence type="ECO:0000259" key="14">
    <source>
        <dbReference type="Pfam" id="PF02932"/>
    </source>
</evidence>
<dbReference type="Pfam" id="PF02931">
    <property type="entry name" value="Neur_chan_LBD"/>
    <property type="match status" value="1"/>
</dbReference>
<dbReference type="OrthoDB" id="6367618at2759"/>
<sequence length="538" mass="61860">MMADARRSQSSSNSMAWDPILRDFGQLKIQNMDLKDKPFNGGYNIHEIPPTENGDPLTVEVSVSLRNILEIDEHKQLLTIETTLRLYWVDERLSVKHLLENSSMDYILLHPKVAKLIWFPDIYIDFAKDLRIPTYMTPPASLRIYRNSTIRYATQVNYDVACPMTFFKYPYDTQVCEVKYESYGHTIEKMKVVWKQGLDKSKVTDNNSISLAQFEYEVLFEENYFEEIASGVYPGVIMKIILKRNINYHLLQTYLPSGIFVFVAWLSLFLPPQSIPGRITMAMTTLLTLAAMFGAVSSIPMGAPTLGATFPHDIHINNKVFKSVRSLSFAEQHQHQIFLNFTTNSESPCLEYKQSTPRVSYVSALDIWMCTCIIFVFFALLEYVIMLSLMTKCGKLKKKRSSKEKEEEEDQSSTFLRRPHPCEAPSATQGINKVFYSVESPCHLVMNKQEPKVVTKKRGFSGLCHKKRRVSSLKGRMSDSPNSSNSNNINSNVDMNITPFIKFERSCSFIMAVLFISFNGFYWSWLLKEPKGEPQFQN</sequence>
<dbReference type="SUPFAM" id="SSF90112">
    <property type="entry name" value="Neurotransmitter-gated ion-channel transmembrane pore"/>
    <property type="match status" value="2"/>
</dbReference>
<feature type="region of interest" description="Disordered" evidence="12">
    <location>
        <begin position="398"/>
        <end position="419"/>
    </location>
</feature>
<evidence type="ECO:0000256" key="9">
    <source>
        <dbReference type="ARBA" id="ARBA00023136"/>
    </source>
</evidence>
<keyword evidence="8 11" id="KW-0406">Ion transport</keyword>
<organism evidence="15 16">
    <name type="scientific">Lepeophtheirus salmonis</name>
    <name type="common">Salmon louse</name>
    <name type="synonym">Caligus salmonis</name>
    <dbReference type="NCBI Taxonomy" id="72036"/>
    <lineage>
        <taxon>Eukaryota</taxon>
        <taxon>Metazoa</taxon>
        <taxon>Ecdysozoa</taxon>
        <taxon>Arthropoda</taxon>
        <taxon>Crustacea</taxon>
        <taxon>Multicrustacea</taxon>
        <taxon>Hexanauplia</taxon>
        <taxon>Copepoda</taxon>
        <taxon>Siphonostomatoida</taxon>
        <taxon>Caligidae</taxon>
        <taxon>Lepeophtheirus</taxon>
    </lineage>
</organism>
<dbReference type="InterPro" id="IPR036734">
    <property type="entry name" value="Neur_chan_lig-bd_sf"/>
</dbReference>
<evidence type="ECO:0000256" key="7">
    <source>
        <dbReference type="ARBA" id="ARBA00022989"/>
    </source>
</evidence>
<feature type="domain" description="Neurotransmitter-gated ion-channel transmembrane" evidence="14">
    <location>
        <begin position="352"/>
        <end position="486"/>
    </location>
</feature>
<evidence type="ECO:0000313" key="16">
    <source>
        <dbReference type="Proteomes" id="UP000675881"/>
    </source>
</evidence>
<feature type="transmembrane region" description="Helical" evidence="11">
    <location>
        <begin position="507"/>
        <end position="525"/>
    </location>
</feature>
<dbReference type="CDD" id="cd18987">
    <property type="entry name" value="LGIC_ECD_anion"/>
    <property type="match status" value="1"/>
</dbReference>
<dbReference type="PANTHER" id="PTHR18945">
    <property type="entry name" value="NEUROTRANSMITTER GATED ION CHANNEL"/>
    <property type="match status" value="1"/>
</dbReference>
<dbReference type="SUPFAM" id="SSF63712">
    <property type="entry name" value="Nicotinic receptor ligand binding domain-like"/>
    <property type="match status" value="1"/>
</dbReference>
<feature type="transmembrane region" description="Helical" evidence="11">
    <location>
        <begin position="365"/>
        <end position="390"/>
    </location>
</feature>
<dbReference type="Gene3D" id="1.20.58.390">
    <property type="entry name" value="Neurotransmitter-gated ion-channel transmembrane domain"/>
    <property type="match status" value="1"/>
</dbReference>
<feature type="transmembrane region" description="Helical" evidence="11">
    <location>
        <begin position="282"/>
        <end position="303"/>
    </location>
</feature>
<evidence type="ECO:0000256" key="12">
    <source>
        <dbReference type="SAM" id="MobiDB-lite"/>
    </source>
</evidence>
<dbReference type="InterPro" id="IPR006029">
    <property type="entry name" value="Neurotrans-gated_channel_TM"/>
</dbReference>
<feature type="transmembrane region" description="Helical" evidence="11">
    <location>
        <begin position="253"/>
        <end position="270"/>
    </location>
</feature>
<gene>
    <name evidence="15" type="ORF">LSAA_9437</name>
</gene>
<dbReference type="GO" id="GO:0005230">
    <property type="term" value="F:extracellular ligand-gated monoatomic ion channel activity"/>
    <property type="evidence" value="ECO:0007669"/>
    <property type="project" value="InterPro"/>
</dbReference>
<dbReference type="PRINTS" id="PR00252">
    <property type="entry name" value="NRIONCHANNEL"/>
</dbReference>
<dbReference type="InterPro" id="IPR018000">
    <property type="entry name" value="Neurotransmitter_ion_chnl_CS"/>
</dbReference>
<evidence type="ECO:0000256" key="6">
    <source>
        <dbReference type="ARBA" id="ARBA00022729"/>
    </source>
</evidence>
<evidence type="ECO:0000256" key="3">
    <source>
        <dbReference type="ARBA" id="ARBA00022448"/>
    </source>
</evidence>
<keyword evidence="9 11" id="KW-0472">Membrane</keyword>
<protein>
    <submittedName>
        <fullName evidence="15">GRGLCN</fullName>
    </submittedName>
</protein>
<evidence type="ECO:0000256" key="5">
    <source>
        <dbReference type="ARBA" id="ARBA00022692"/>
    </source>
</evidence>
<dbReference type="InterPro" id="IPR006028">
    <property type="entry name" value="GABAA/Glycine_rcpt"/>
</dbReference>
<proteinExistence type="inferred from homology"/>
<dbReference type="PROSITE" id="PS00236">
    <property type="entry name" value="NEUROTR_ION_CHANNEL"/>
    <property type="match status" value="1"/>
</dbReference>
<dbReference type="InterPro" id="IPR006202">
    <property type="entry name" value="Neur_chan_lig-bd"/>
</dbReference>
<dbReference type="Gene3D" id="2.70.170.10">
    <property type="entry name" value="Neurotransmitter-gated ion-channel ligand-binding domain"/>
    <property type="match status" value="1"/>
</dbReference>
<name>A0A7R8D0S8_LEPSM</name>
<feature type="domain" description="Neurotransmitter-gated ion-channel ligand-binding" evidence="13">
    <location>
        <begin position="39"/>
        <end position="245"/>
    </location>
</feature>
<evidence type="ECO:0000256" key="10">
    <source>
        <dbReference type="ARBA" id="ARBA00023303"/>
    </source>
</evidence>
<accession>A0A7R8D0S8</accession>
<evidence type="ECO:0000256" key="8">
    <source>
        <dbReference type="ARBA" id="ARBA00023065"/>
    </source>
</evidence>
<dbReference type="EMBL" id="HG994584">
    <property type="protein sequence ID" value="CAF2961762.1"/>
    <property type="molecule type" value="Genomic_DNA"/>
</dbReference>
<evidence type="ECO:0000256" key="11">
    <source>
        <dbReference type="RuleBase" id="RU000687"/>
    </source>
</evidence>
<dbReference type="GO" id="GO:0005886">
    <property type="term" value="C:plasma membrane"/>
    <property type="evidence" value="ECO:0007669"/>
    <property type="project" value="UniProtKB-SubCell"/>
</dbReference>
<keyword evidence="7 11" id="KW-1133">Transmembrane helix</keyword>
<dbReference type="InterPro" id="IPR036719">
    <property type="entry name" value="Neuro-gated_channel_TM_sf"/>
</dbReference>
<evidence type="ECO:0000259" key="13">
    <source>
        <dbReference type="Pfam" id="PF02931"/>
    </source>
</evidence>
<evidence type="ECO:0000256" key="4">
    <source>
        <dbReference type="ARBA" id="ARBA00022475"/>
    </source>
</evidence>
<keyword evidence="3 11" id="KW-0813">Transport</keyword>
<dbReference type="CDD" id="cd19049">
    <property type="entry name" value="LGIC_TM_anion"/>
    <property type="match status" value="1"/>
</dbReference>
<evidence type="ECO:0000256" key="1">
    <source>
        <dbReference type="ARBA" id="ARBA00004141"/>
    </source>
</evidence>
<dbReference type="InterPro" id="IPR038050">
    <property type="entry name" value="Neuro_actylchol_rec"/>
</dbReference>
<dbReference type="Pfam" id="PF02932">
    <property type="entry name" value="Neur_chan_memb"/>
    <property type="match status" value="1"/>
</dbReference>
<dbReference type="InterPro" id="IPR006201">
    <property type="entry name" value="Neur_channel"/>
</dbReference>
<dbReference type="AlphaFoldDB" id="A0A7R8D0S8"/>
<dbReference type="Proteomes" id="UP000675881">
    <property type="component" value="Chromosome 5"/>
</dbReference>
<comment type="similarity">
    <text evidence="11">Belongs to the ligand-gated ion channel (TC 1.A.9) family.</text>
</comment>
<keyword evidence="10 11" id="KW-0407">Ion channel</keyword>
<dbReference type="GO" id="GO:0099095">
    <property type="term" value="F:ligand-gated monoatomic anion channel activity"/>
    <property type="evidence" value="ECO:0007669"/>
    <property type="project" value="UniProtKB-ARBA"/>
</dbReference>
<dbReference type="PRINTS" id="PR00253">
    <property type="entry name" value="GABAARECEPTR"/>
</dbReference>
<dbReference type="GO" id="GO:0004888">
    <property type="term" value="F:transmembrane signaling receptor activity"/>
    <property type="evidence" value="ECO:0007669"/>
    <property type="project" value="InterPro"/>
</dbReference>
<keyword evidence="5 11" id="KW-0812">Transmembrane</keyword>
<keyword evidence="16" id="KW-1185">Reference proteome</keyword>
<keyword evidence="4" id="KW-1003">Cell membrane</keyword>
<evidence type="ECO:0000313" key="15">
    <source>
        <dbReference type="EMBL" id="CAF2961762.1"/>
    </source>
</evidence>
<evidence type="ECO:0000256" key="2">
    <source>
        <dbReference type="ARBA" id="ARBA00004236"/>
    </source>
</evidence>
<reference evidence="15" key="1">
    <citation type="submission" date="2021-02" db="EMBL/GenBank/DDBJ databases">
        <authorList>
            <person name="Bekaert M."/>
        </authorList>
    </citation>
    <scope>NUCLEOTIDE SEQUENCE</scope>
    <source>
        <strain evidence="15">IoA-00</strain>
    </source>
</reference>